<reference evidence="1" key="1">
    <citation type="submission" date="2020-04" db="EMBL/GenBank/DDBJ databases">
        <authorList>
            <person name="Kumar P."/>
            <person name="Meghvansi M.K."/>
            <person name="Kamboj D.V."/>
        </authorList>
    </citation>
    <scope>NUCLEOTIDE SEQUENCE [LARGE SCALE GENOMIC DNA]</scope>
</reference>
<protein>
    <submittedName>
        <fullName evidence="1">Uncharacterized protein</fullName>
    </submittedName>
</protein>
<evidence type="ECO:0000313" key="1">
    <source>
        <dbReference type="EMBL" id="QJT70644.1"/>
    </source>
</evidence>
<name>A0A6M5CA06_9CAUD</name>
<gene>
    <name evidence="1" type="ORF">2019VC1_39</name>
</gene>
<proteinExistence type="predicted"/>
<accession>A0A6M5CA06</accession>
<organism evidence="1">
    <name type="scientific">Vibrio phage Vc1</name>
    <dbReference type="NCBI Taxonomy" id="1480731"/>
    <lineage>
        <taxon>Viruses</taxon>
        <taxon>Duplodnaviria</taxon>
        <taxon>Heunggongvirae</taxon>
        <taxon>Uroviricota</taxon>
        <taxon>Caudoviricetes</taxon>
        <taxon>Drexlerviridae</taxon>
        <taxon>Jhansiroadvirus</taxon>
        <taxon>Jhansiroadvirus gwaliVC1</taxon>
    </lineage>
</organism>
<sequence>MRRCIFHSPLIPVRFKGLEIADNIRTAAASGRLFLRKSSQNIAIRMFNDKFINDGARNDDERNVLA</sequence>
<dbReference type="EMBL" id="MT360682">
    <property type="protein sequence ID" value="QJT70644.1"/>
    <property type="molecule type" value="Genomic_DNA"/>
</dbReference>